<sequence length="287" mass="31593">MSPEASTAQSLAQTAAEMLSQGQVALVIGYAPTEGKRLSPPVFVTTPEEAQRLGFDSRCFGNLSVYLWSPQVRQMGKTAVVVKGCDVRAVNVLLRENVIKREDIVLIGVRCGGVGDLPAHKCTVCDCRDPQGCDVVVGDAVDQPDGAAEGRYSAAEALEEKSLDERREFWQRQLDKCIRCYACRQVCPLCYCKRCIVEKSTPQWVETSAHPRGNLSWNVVRAFHLAGRCVGCGECERVCPMNIPLGAINQKMAKLMEDEYDFRSGMSPEEKAPFTTFSTDDTDEGIL</sequence>
<gene>
    <name evidence="3" type="ORF">LCGC14_0254400</name>
</gene>
<dbReference type="EMBL" id="LAZR01000133">
    <property type="protein sequence ID" value="KKN87909.1"/>
    <property type="molecule type" value="Genomic_DNA"/>
</dbReference>
<name>A0A0F9U8J2_9ZZZZ</name>
<dbReference type="SUPFAM" id="SSF46548">
    <property type="entry name" value="alpha-helical ferredoxin"/>
    <property type="match status" value="1"/>
</dbReference>
<feature type="domain" description="4Fe-4S ferredoxin-type" evidence="2">
    <location>
        <begin position="168"/>
        <end position="188"/>
    </location>
</feature>
<feature type="domain" description="4Fe-4S ferredoxin-type" evidence="2">
    <location>
        <begin position="220"/>
        <end position="251"/>
    </location>
</feature>
<dbReference type="PROSITE" id="PS00198">
    <property type="entry name" value="4FE4S_FER_1"/>
    <property type="match status" value="1"/>
</dbReference>
<feature type="region of interest" description="Disordered" evidence="1">
    <location>
        <begin position="265"/>
        <end position="287"/>
    </location>
</feature>
<dbReference type="InterPro" id="IPR009051">
    <property type="entry name" value="Helical_ferredxn"/>
</dbReference>
<dbReference type="PROSITE" id="PS51379">
    <property type="entry name" value="4FE4S_FER_2"/>
    <property type="match status" value="2"/>
</dbReference>
<dbReference type="GO" id="GO:0051536">
    <property type="term" value="F:iron-sulfur cluster binding"/>
    <property type="evidence" value="ECO:0007669"/>
    <property type="project" value="InterPro"/>
</dbReference>
<reference evidence="3" key="1">
    <citation type="journal article" date="2015" name="Nature">
        <title>Complex archaea that bridge the gap between prokaryotes and eukaryotes.</title>
        <authorList>
            <person name="Spang A."/>
            <person name="Saw J.H."/>
            <person name="Jorgensen S.L."/>
            <person name="Zaremba-Niedzwiedzka K."/>
            <person name="Martijn J."/>
            <person name="Lind A.E."/>
            <person name="van Eijk R."/>
            <person name="Schleper C."/>
            <person name="Guy L."/>
            <person name="Ettema T.J."/>
        </authorList>
    </citation>
    <scope>NUCLEOTIDE SEQUENCE</scope>
</reference>
<dbReference type="AlphaFoldDB" id="A0A0F9U8J2"/>
<evidence type="ECO:0000256" key="1">
    <source>
        <dbReference type="SAM" id="MobiDB-lite"/>
    </source>
</evidence>
<accession>A0A0F9U8J2</accession>
<dbReference type="InterPro" id="IPR017900">
    <property type="entry name" value="4Fe4S_Fe_S_CS"/>
</dbReference>
<proteinExistence type="predicted"/>
<evidence type="ECO:0000313" key="3">
    <source>
        <dbReference type="EMBL" id="KKN87909.1"/>
    </source>
</evidence>
<protein>
    <recommendedName>
        <fullName evidence="2">4Fe-4S ferredoxin-type domain-containing protein</fullName>
    </recommendedName>
</protein>
<dbReference type="Gene3D" id="1.10.1060.10">
    <property type="entry name" value="Alpha-helical ferredoxin"/>
    <property type="match status" value="1"/>
</dbReference>
<organism evidence="3">
    <name type="scientific">marine sediment metagenome</name>
    <dbReference type="NCBI Taxonomy" id="412755"/>
    <lineage>
        <taxon>unclassified sequences</taxon>
        <taxon>metagenomes</taxon>
        <taxon>ecological metagenomes</taxon>
    </lineage>
</organism>
<dbReference type="Pfam" id="PF13183">
    <property type="entry name" value="Fer4_8"/>
    <property type="match status" value="1"/>
</dbReference>
<comment type="caution">
    <text evidence="3">The sequence shown here is derived from an EMBL/GenBank/DDBJ whole genome shotgun (WGS) entry which is preliminary data.</text>
</comment>
<evidence type="ECO:0000259" key="2">
    <source>
        <dbReference type="PROSITE" id="PS51379"/>
    </source>
</evidence>
<dbReference type="InterPro" id="IPR017896">
    <property type="entry name" value="4Fe4S_Fe-S-bd"/>
</dbReference>